<organism evidence="1 2">
    <name type="scientific">Leptidea sinapis</name>
    <dbReference type="NCBI Taxonomy" id="189913"/>
    <lineage>
        <taxon>Eukaryota</taxon>
        <taxon>Metazoa</taxon>
        <taxon>Ecdysozoa</taxon>
        <taxon>Arthropoda</taxon>
        <taxon>Hexapoda</taxon>
        <taxon>Insecta</taxon>
        <taxon>Pterygota</taxon>
        <taxon>Neoptera</taxon>
        <taxon>Endopterygota</taxon>
        <taxon>Lepidoptera</taxon>
        <taxon>Glossata</taxon>
        <taxon>Ditrysia</taxon>
        <taxon>Papilionoidea</taxon>
        <taxon>Pieridae</taxon>
        <taxon>Dismorphiinae</taxon>
        <taxon>Leptidea</taxon>
    </lineage>
</organism>
<proteinExistence type="predicted"/>
<name>A0A5E4PRA7_9NEOP</name>
<dbReference type="EMBL" id="FZQP02000349">
    <property type="protein sequence ID" value="VVC88558.1"/>
    <property type="molecule type" value="Genomic_DNA"/>
</dbReference>
<evidence type="ECO:0000313" key="1">
    <source>
        <dbReference type="EMBL" id="VVC88558.1"/>
    </source>
</evidence>
<sequence length="65" mass="7219">MPHVKAMDANKISLAIAKYNLQDTPFMNFNNTEDSCRINAGSNLYPASLILTTLGAVSLFRRPYV</sequence>
<dbReference type="Proteomes" id="UP000324832">
    <property type="component" value="Unassembled WGS sequence"/>
</dbReference>
<gene>
    <name evidence="1" type="ORF">LSINAPIS_LOCUS1903</name>
</gene>
<protein>
    <submittedName>
        <fullName evidence="1">Uncharacterized protein</fullName>
    </submittedName>
</protein>
<keyword evidence="2" id="KW-1185">Reference proteome</keyword>
<evidence type="ECO:0000313" key="2">
    <source>
        <dbReference type="Proteomes" id="UP000324832"/>
    </source>
</evidence>
<accession>A0A5E4PRA7</accession>
<reference evidence="1 2" key="1">
    <citation type="submission" date="2017-07" db="EMBL/GenBank/DDBJ databases">
        <authorList>
            <person name="Talla V."/>
            <person name="Backstrom N."/>
        </authorList>
    </citation>
    <scope>NUCLEOTIDE SEQUENCE [LARGE SCALE GENOMIC DNA]</scope>
</reference>
<dbReference type="AlphaFoldDB" id="A0A5E4PRA7"/>
<feature type="non-terminal residue" evidence="1">
    <location>
        <position position="65"/>
    </location>
</feature>